<gene>
    <name evidence="1" type="ORF">NCTC11224_01322</name>
</gene>
<organism evidence="1 2">
    <name type="scientific">Enterocloster clostridioformis</name>
    <dbReference type="NCBI Taxonomy" id="1531"/>
    <lineage>
        <taxon>Bacteria</taxon>
        <taxon>Bacillati</taxon>
        <taxon>Bacillota</taxon>
        <taxon>Clostridia</taxon>
        <taxon>Lachnospirales</taxon>
        <taxon>Lachnospiraceae</taxon>
        <taxon>Enterocloster</taxon>
    </lineage>
</organism>
<keyword evidence="2" id="KW-1185">Reference proteome</keyword>
<dbReference type="AlphaFoldDB" id="A0A2X2U6H9"/>
<dbReference type="RefSeq" id="WP_225537241.1">
    <property type="nucleotide sequence ID" value="NZ_JADPAG010000004.1"/>
</dbReference>
<protein>
    <submittedName>
        <fullName evidence="1">Mor transcription activator domain-containing protein</fullName>
    </submittedName>
</protein>
<sequence>MISSVILLRELLEQVQEYVDGALIYIPKTAGHKKRWGEGTSTRQELRFRNQQIYSDYLSGLFIFHLYVSTLFIKQELGWYPPVRMLQSDSPASAEPVSSIVLWIDNPYPLPVRAHAILKSKLHLSQRSLDLLTDSSRIQCADGRELKKSRTGNHIKLYIIGVLVP</sequence>
<dbReference type="Proteomes" id="UP000251853">
    <property type="component" value="Unassembled WGS sequence"/>
</dbReference>
<evidence type="ECO:0000313" key="1">
    <source>
        <dbReference type="EMBL" id="SQB10017.1"/>
    </source>
</evidence>
<accession>A0A2X2U6H9</accession>
<dbReference type="NCBIfam" id="NF040785">
    <property type="entry name" value="CD3324_fam"/>
    <property type="match status" value="1"/>
</dbReference>
<dbReference type="EMBL" id="UAVW01000002">
    <property type="protein sequence ID" value="SQB10017.1"/>
    <property type="molecule type" value="Genomic_DNA"/>
</dbReference>
<name>A0A2X2U6H9_9FIRM</name>
<reference evidence="1 2" key="1">
    <citation type="submission" date="2018-06" db="EMBL/GenBank/DDBJ databases">
        <authorList>
            <consortium name="Pathogen Informatics"/>
            <person name="Doyle S."/>
        </authorList>
    </citation>
    <scope>NUCLEOTIDE SEQUENCE [LARGE SCALE GENOMIC DNA]</scope>
    <source>
        <strain evidence="1 2">NCTC11224</strain>
    </source>
</reference>
<proteinExistence type="predicted"/>
<dbReference type="InterPro" id="IPR049739">
    <property type="entry name" value="YraL-like"/>
</dbReference>
<evidence type="ECO:0000313" key="2">
    <source>
        <dbReference type="Proteomes" id="UP000251853"/>
    </source>
</evidence>